<evidence type="ECO:0000313" key="2">
    <source>
        <dbReference type="Proteomes" id="UP000821845"/>
    </source>
</evidence>
<organism evidence="1 2">
    <name type="scientific">Hyalomma asiaticum</name>
    <name type="common">Tick</name>
    <dbReference type="NCBI Taxonomy" id="266040"/>
    <lineage>
        <taxon>Eukaryota</taxon>
        <taxon>Metazoa</taxon>
        <taxon>Ecdysozoa</taxon>
        <taxon>Arthropoda</taxon>
        <taxon>Chelicerata</taxon>
        <taxon>Arachnida</taxon>
        <taxon>Acari</taxon>
        <taxon>Parasitiformes</taxon>
        <taxon>Ixodida</taxon>
        <taxon>Ixodoidea</taxon>
        <taxon>Ixodidae</taxon>
        <taxon>Hyalomminae</taxon>
        <taxon>Hyalomma</taxon>
    </lineage>
</organism>
<protein>
    <submittedName>
        <fullName evidence="1">Uncharacterized protein</fullName>
    </submittedName>
</protein>
<sequence>MKRIITTGSVQTASAVEAAWEAFDCLECLLNLYGMTESCAVVTGQPKFDSTRTGADCGFPNANAMIKRALRSSRRTAQSRTVETEATATRALLR</sequence>
<gene>
    <name evidence="1" type="ORF">HPB50_007582</name>
</gene>
<keyword evidence="2" id="KW-1185">Reference proteome</keyword>
<proteinExistence type="predicted"/>
<reference evidence="1" key="1">
    <citation type="submission" date="2020-05" db="EMBL/GenBank/DDBJ databases">
        <title>Large-scale comparative analyses of tick genomes elucidate their genetic diversity and vector capacities.</title>
        <authorList>
            <person name="Jia N."/>
            <person name="Wang J."/>
            <person name="Shi W."/>
            <person name="Du L."/>
            <person name="Sun Y."/>
            <person name="Zhan W."/>
            <person name="Jiang J."/>
            <person name="Wang Q."/>
            <person name="Zhang B."/>
            <person name="Ji P."/>
            <person name="Sakyi L.B."/>
            <person name="Cui X."/>
            <person name="Yuan T."/>
            <person name="Jiang B."/>
            <person name="Yang W."/>
            <person name="Lam T.T.-Y."/>
            <person name="Chang Q."/>
            <person name="Ding S."/>
            <person name="Wang X."/>
            <person name="Zhu J."/>
            <person name="Ruan X."/>
            <person name="Zhao L."/>
            <person name="Wei J."/>
            <person name="Que T."/>
            <person name="Du C."/>
            <person name="Cheng J."/>
            <person name="Dai P."/>
            <person name="Han X."/>
            <person name="Huang E."/>
            <person name="Gao Y."/>
            <person name="Liu J."/>
            <person name="Shao H."/>
            <person name="Ye R."/>
            <person name="Li L."/>
            <person name="Wei W."/>
            <person name="Wang X."/>
            <person name="Wang C."/>
            <person name="Yang T."/>
            <person name="Huo Q."/>
            <person name="Li W."/>
            <person name="Guo W."/>
            <person name="Chen H."/>
            <person name="Zhou L."/>
            <person name="Ni X."/>
            <person name="Tian J."/>
            <person name="Zhou Y."/>
            <person name="Sheng Y."/>
            <person name="Liu T."/>
            <person name="Pan Y."/>
            <person name="Xia L."/>
            <person name="Li J."/>
            <person name="Zhao F."/>
            <person name="Cao W."/>
        </authorList>
    </citation>
    <scope>NUCLEOTIDE SEQUENCE</scope>
    <source>
        <strain evidence="1">Hyas-2018</strain>
    </source>
</reference>
<evidence type="ECO:0000313" key="1">
    <source>
        <dbReference type="EMBL" id="KAH6935671.1"/>
    </source>
</evidence>
<dbReference type="Proteomes" id="UP000821845">
    <property type="component" value="Chromosome 3"/>
</dbReference>
<name>A0ACB7SL31_HYAAI</name>
<accession>A0ACB7SL31</accession>
<comment type="caution">
    <text evidence="1">The sequence shown here is derived from an EMBL/GenBank/DDBJ whole genome shotgun (WGS) entry which is preliminary data.</text>
</comment>
<dbReference type="EMBL" id="CM023483">
    <property type="protein sequence ID" value="KAH6935671.1"/>
    <property type="molecule type" value="Genomic_DNA"/>
</dbReference>